<proteinExistence type="predicted"/>
<feature type="non-terminal residue" evidence="2">
    <location>
        <position position="1"/>
    </location>
</feature>
<accession>A0A699XB27</accession>
<dbReference type="EMBL" id="BKCJ011834088">
    <property type="protein sequence ID" value="GFD56849.1"/>
    <property type="molecule type" value="Genomic_DNA"/>
</dbReference>
<protein>
    <submittedName>
        <fullName evidence="2">Uncharacterized protein</fullName>
    </submittedName>
</protein>
<feature type="compositionally biased region" description="Basic and acidic residues" evidence="1">
    <location>
        <begin position="13"/>
        <end position="26"/>
    </location>
</feature>
<evidence type="ECO:0000256" key="1">
    <source>
        <dbReference type="SAM" id="MobiDB-lite"/>
    </source>
</evidence>
<feature type="compositionally biased region" description="Basic residues" evidence="1">
    <location>
        <begin position="1"/>
        <end position="12"/>
    </location>
</feature>
<feature type="non-terminal residue" evidence="2">
    <location>
        <position position="86"/>
    </location>
</feature>
<name>A0A699XB27_TANCI</name>
<evidence type="ECO:0000313" key="2">
    <source>
        <dbReference type="EMBL" id="GFD56849.1"/>
    </source>
</evidence>
<gene>
    <name evidence="2" type="ORF">Tci_928818</name>
</gene>
<comment type="caution">
    <text evidence="2">The sequence shown here is derived from an EMBL/GenBank/DDBJ whole genome shotgun (WGS) entry which is preliminary data.</text>
</comment>
<organism evidence="2">
    <name type="scientific">Tanacetum cinerariifolium</name>
    <name type="common">Dalmatian daisy</name>
    <name type="synonym">Chrysanthemum cinerariifolium</name>
    <dbReference type="NCBI Taxonomy" id="118510"/>
    <lineage>
        <taxon>Eukaryota</taxon>
        <taxon>Viridiplantae</taxon>
        <taxon>Streptophyta</taxon>
        <taxon>Embryophyta</taxon>
        <taxon>Tracheophyta</taxon>
        <taxon>Spermatophyta</taxon>
        <taxon>Magnoliopsida</taxon>
        <taxon>eudicotyledons</taxon>
        <taxon>Gunneridae</taxon>
        <taxon>Pentapetalae</taxon>
        <taxon>asterids</taxon>
        <taxon>campanulids</taxon>
        <taxon>Asterales</taxon>
        <taxon>Asteraceae</taxon>
        <taxon>Asteroideae</taxon>
        <taxon>Anthemideae</taxon>
        <taxon>Anthemidinae</taxon>
        <taxon>Tanacetum</taxon>
    </lineage>
</organism>
<feature type="region of interest" description="Disordered" evidence="1">
    <location>
        <begin position="1"/>
        <end position="54"/>
    </location>
</feature>
<sequence>ADGRRHAQRPRHQPVEEVGHGRDAHKIGCQHEVAPKDEGEGDTAAEQVEAGEGVREVSFQASGILSWRRTLSRPRGNVDEIAGASR</sequence>
<reference evidence="2" key="1">
    <citation type="journal article" date="2019" name="Sci. Rep.">
        <title>Draft genome of Tanacetum cinerariifolium, the natural source of mosquito coil.</title>
        <authorList>
            <person name="Yamashiro T."/>
            <person name="Shiraishi A."/>
            <person name="Satake H."/>
            <person name="Nakayama K."/>
        </authorList>
    </citation>
    <scope>NUCLEOTIDE SEQUENCE</scope>
</reference>
<dbReference type="AlphaFoldDB" id="A0A699XB27"/>